<dbReference type="OrthoDB" id="3531194at2"/>
<reference evidence="2 3" key="1">
    <citation type="submission" date="2018-10" db="EMBL/GenBank/DDBJ databases">
        <title>Isolation from soil.</title>
        <authorList>
            <person name="Hu J."/>
        </authorList>
    </citation>
    <scope>NUCLEOTIDE SEQUENCE [LARGE SCALE GENOMIC DNA]</scope>
    <source>
        <strain evidence="2 3">NEAU-Ht49</strain>
    </source>
</reference>
<proteinExistence type="predicted"/>
<keyword evidence="3" id="KW-1185">Reference proteome</keyword>
<dbReference type="SUPFAM" id="SSF160904">
    <property type="entry name" value="Jann2411-like"/>
    <property type="match status" value="1"/>
</dbReference>
<protein>
    <submittedName>
        <fullName evidence="2">CGNR zinc finger domain-containing protein</fullName>
    </submittedName>
</protein>
<dbReference type="Pfam" id="PF11706">
    <property type="entry name" value="zf-CGNR"/>
    <property type="match status" value="1"/>
</dbReference>
<evidence type="ECO:0000313" key="2">
    <source>
        <dbReference type="EMBL" id="RMI43066.1"/>
    </source>
</evidence>
<dbReference type="Proteomes" id="UP000282674">
    <property type="component" value="Unassembled WGS sequence"/>
</dbReference>
<feature type="domain" description="Zinc finger CGNR" evidence="1">
    <location>
        <begin position="135"/>
        <end position="172"/>
    </location>
</feature>
<dbReference type="InterPro" id="IPR023286">
    <property type="entry name" value="ABATE_dom_sf"/>
</dbReference>
<dbReference type="PANTHER" id="PTHR35525">
    <property type="entry name" value="BLL6575 PROTEIN"/>
    <property type="match status" value="1"/>
</dbReference>
<organism evidence="2 3">
    <name type="scientific">Actinomadura harenae</name>
    <dbReference type="NCBI Taxonomy" id="2483351"/>
    <lineage>
        <taxon>Bacteria</taxon>
        <taxon>Bacillati</taxon>
        <taxon>Actinomycetota</taxon>
        <taxon>Actinomycetes</taxon>
        <taxon>Streptosporangiales</taxon>
        <taxon>Thermomonosporaceae</taxon>
        <taxon>Actinomadura</taxon>
    </lineage>
</organism>
<gene>
    <name evidence="2" type="ORF">EBO15_17685</name>
</gene>
<accession>A0A3M2M0Q0</accession>
<dbReference type="Gene3D" id="1.10.3300.10">
    <property type="entry name" value="Jann2411-like domain"/>
    <property type="match status" value="1"/>
</dbReference>
<dbReference type="EMBL" id="RFFG01000028">
    <property type="protein sequence ID" value="RMI43066.1"/>
    <property type="molecule type" value="Genomic_DNA"/>
</dbReference>
<comment type="caution">
    <text evidence="2">The sequence shown here is derived from an EMBL/GenBank/DDBJ whole genome shotgun (WGS) entry which is preliminary data.</text>
</comment>
<sequence length="175" mass="18628">MVINRPSDAAERAAALTGALRVDEADASAVASLLHAHGEPARPDVTDADVAALRPVADRLWEIFGAPDVDTAARLINDLLAETAAPPRLSAHDGTFWHLHADRDDDASWAEWFAASSALALAVLLAERRALPGGLCASASCGRPFVMTGRGAPRRYCSARCGSRERVASHRRARK</sequence>
<dbReference type="InterPro" id="IPR021005">
    <property type="entry name" value="Znf_CGNR"/>
</dbReference>
<name>A0A3M2M0Q0_9ACTN</name>
<evidence type="ECO:0000313" key="3">
    <source>
        <dbReference type="Proteomes" id="UP000282674"/>
    </source>
</evidence>
<dbReference type="AlphaFoldDB" id="A0A3M2M0Q0"/>
<dbReference type="InterPro" id="IPR010852">
    <property type="entry name" value="ABATE"/>
</dbReference>
<dbReference type="PANTHER" id="PTHR35525:SF3">
    <property type="entry name" value="BLL6575 PROTEIN"/>
    <property type="match status" value="1"/>
</dbReference>
<evidence type="ECO:0000259" key="1">
    <source>
        <dbReference type="Pfam" id="PF11706"/>
    </source>
</evidence>